<evidence type="ECO:0000256" key="1">
    <source>
        <dbReference type="SAM" id="Phobius"/>
    </source>
</evidence>
<dbReference type="InterPro" id="IPR003425">
    <property type="entry name" value="CCB3/YggT"/>
</dbReference>
<sequence length="99" mass="10951">MATALYVVALVLRVYWFVLLGRVIIEMIRSFSRRWSPPRWFAVAAEPLFVLTDIAVKPLRRLIPPLRLGGVALDISVLVLFFGLSLLSTIVLSVASGVG</sequence>
<accession>A0A2Z3YPF1</accession>
<dbReference type="GO" id="GO:0016020">
    <property type="term" value="C:membrane"/>
    <property type="evidence" value="ECO:0007669"/>
    <property type="project" value="InterPro"/>
</dbReference>
<keyword evidence="1" id="KW-1133">Transmembrane helix</keyword>
<dbReference type="Pfam" id="PF02325">
    <property type="entry name" value="CCB3_YggT"/>
    <property type="match status" value="1"/>
</dbReference>
<feature type="transmembrane region" description="Helical" evidence="1">
    <location>
        <begin position="71"/>
        <end position="95"/>
    </location>
</feature>
<feature type="transmembrane region" description="Helical" evidence="1">
    <location>
        <begin position="6"/>
        <end position="25"/>
    </location>
</feature>
<dbReference type="EMBL" id="CP024988">
    <property type="protein sequence ID" value="AWT26426.1"/>
    <property type="molecule type" value="Genomic_DNA"/>
</dbReference>
<gene>
    <name evidence="2" type="ORF">Csp1_16420</name>
</gene>
<protein>
    <recommendedName>
        <fullName evidence="4">YggT family protein</fullName>
    </recommendedName>
</protein>
<reference evidence="3" key="1">
    <citation type="submission" date="2017-11" db="EMBL/GenBank/DDBJ databases">
        <title>Otitis media/interna in a cat caused by the recently described species Corynebacterium provencense.</title>
        <authorList>
            <person name="Kittl S."/>
            <person name="Brodard I."/>
            <person name="Rychener L."/>
            <person name="Jores J."/>
            <person name="Roosje P."/>
            <person name="Gobeli Brawand S."/>
        </authorList>
    </citation>
    <scope>NUCLEOTIDE SEQUENCE [LARGE SCALE GENOMIC DNA]</scope>
    <source>
        <strain evidence="3">17KM38</strain>
    </source>
</reference>
<dbReference type="STRING" id="1737425.GCA_900049755_02567"/>
<name>A0A2Z3YPF1_9CORY</name>
<dbReference type="RefSeq" id="WP_066588961.1">
    <property type="nucleotide sequence ID" value="NZ_CABKVS010000002.1"/>
</dbReference>
<dbReference type="Proteomes" id="UP000247696">
    <property type="component" value="Chromosome"/>
</dbReference>
<keyword evidence="1" id="KW-0472">Membrane</keyword>
<keyword evidence="3" id="KW-1185">Reference proteome</keyword>
<keyword evidence="1" id="KW-0812">Transmembrane</keyword>
<dbReference type="KEGG" id="cpre:Csp1_16420"/>
<evidence type="ECO:0000313" key="2">
    <source>
        <dbReference type="EMBL" id="AWT26426.1"/>
    </source>
</evidence>
<dbReference type="AlphaFoldDB" id="A0A2Z3YPF1"/>
<proteinExistence type="predicted"/>
<evidence type="ECO:0000313" key="3">
    <source>
        <dbReference type="Proteomes" id="UP000247696"/>
    </source>
</evidence>
<evidence type="ECO:0008006" key="4">
    <source>
        <dbReference type="Google" id="ProtNLM"/>
    </source>
</evidence>
<organism evidence="2 3">
    <name type="scientific">Corynebacterium provencense</name>
    <dbReference type="NCBI Taxonomy" id="1737425"/>
    <lineage>
        <taxon>Bacteria</taxon>
        <taxon>Bacillati</taxon>
        <taxon>Actinomycetota</taxon>
        <taxon>Actinomycetes</taxon>
        <taxon>Mycobacteriales</taxon>
        <taxon>Corynebacteriaceae</taxon>
        <taxon>Corynebacterium</taxon>
    </lineage>
</organism>